<protein>
    <submittedName>
        <fullName evidence="2">Uncharacterized protein</fullName>
    </submittedName>
</protein>
<dbReference type="Proteomes" id="UP001259982">
    <property type="component" value="Unassembled WGS sequence"/>
</dbReference>
<keyword evidence="3" id="KW-1185">Reference proteome</keyword>
<proteinExistence type="predicted"/>
<evidence type="ECO:0000256" key="1">
    <source>
        <dbReference type="SAM" id="MobiDB-lite"/>
    </source>
</evidence>
<feature type="region of interest" description="Disordered" evidence="1">
    <location>
        <begin position="1"/>
        <end position="23"/>
    </location>
</feature>
<sequence>MGDTNPEIPMPLRPSHRPDTGRDGVNVRSISFYRFSRHDKPKAMLRVWVPSQAKYLPVLTGFRGMLHDHRNLQPHRDEILRVYGALRLVAFTYNGRTTDDGDITLQAQLPSRGELLEHNENYLHIKLHAESVFHGCIDREYDVEVQPGKTFDDLLPAGGATPTPAQRLSWADEVTASPWFAL</sequence>
<dbReference type="EMBL" id="JAVRHY010000006">
    <property type="protein sequence ID" value="MDT0618431.1"/>
    <property type="molecule type" value="Genomic_DNA"/>
</dbReference>
<evidence type="ECO:0000313" key="2">
    <source>
        <dbReference type="EMBL" id="MDT0618431.1"/>
    </source>
</evidence>
<name>A0ABU3B7I7_9GAMM</name>
<evidence type="ECO:0000313" key="3">
    <source>
        <dbReference type="Proteomes" id="UP001259982"/>
    </source>
</evidence>
<comment type="caution">
    <text evidence="2">The sequence shown here is derived from an EMBL/GenBank/DDBJ whole genome shotgun (WGS) entry which is preliminary data.</text>
</comment>
<organism evidence="2 3">
    <name type="scientific">Spectribacter acetivorans</name>
    <dbReference type="NCBI Taxonomy" id="3075603"/>
    <lineage>
        <taxon>Bacteria</taxon>
        <taxon>Pseudomonadati</taxon>
        <taxon>Pseudomonadota</taxon>
        <taxon>Gammaproteobacteria</taxon>
        <taxon>Salinisphaerales</taxon>
        <taxon>Salinisphaeraceae</taxon>
        <taxon>Spectribacter</taxon>
    </lineage>
</organism>
<dbReference type="RefSeq" id="WP_311658531.1">
    <property type="nucleotide sequence ID" value="NZ_JAVRHY010000006.1"/>
</dbReference>
<gene>
    <name evidence="2" type="ORF">RM531_08075</name>
</gene>
<reference evidence="2 3" key="1">
    <citation type="submission" date="2023-09" db="EMBL/GenBank/DDBJ databases">
        <authorList>
            <person name="Rey-Velasco X."/>
        </authorList>
    </citation>
    <scope>NUCLEOTIDE SEQUENCE [LARGE SCALE GENOMIC DNA]</scope>
    <source>
        <strain evidence="2 3">P385</strain>
    </source>
</reference>
<accession>A0ABU3B7I7</accession>